<gene>
    <name evidence="1" type="ORF">N7460_011711</name>
</gene>
<keyword evidence="2" id="KW-1185">Reference proteome</keyword>
<organism evidence="1 2">
    <name type="scientific">Penicillium canescens</name>
    <dbReference type="NCBI Taxonomy" id="5083"/>
    <lineage>
        <taxon>Eukaryota</taxon>
        <taxon>Fungi</taxon>
        <taxon>Dikarya</taxon>
        <taxon>Ascomycota</taxon>
        <taxon>Pezizomycotina</taxon>
        <taxon>Eurotiomycetes</taxon>
        <taxon>Eurotiomycetidae</taxon>
        <taxon>Eurotiales</taxon>
        <taxon>Aspergillaceae</taxon>
        <taxon>Penicillium</taxon>
    </lineage>
</organism>
<sequence>MPLFPPEALLMPSKKLYLNQFTCAIVETPSLICLLAPLRLLEVPIPNAEPEIGFGILTNELNISQILVFIFVRVYVPVFIFI</sequence>
<accession>A0AAD6N324</accession>
<proteinExistence type="predicted"/>
<dbReference type="EMBL" id="JAQJZL010000015">
    <property type="protein sequence ID" value="KAJ6026894.1"/>
    <property type="molecule type" value="Genomic_DNA"/>
</dbReference>
<dbReference type="Proteomes" id="UP001219568">
    <property type="component" value="Unassembled WGS sequence"/>
</dbReference>
<reference evidence="1" key="2">
    <citation type="submission" date="2023-01" db="EMBL/GenBank/DDBJ databases">
        <authorList>
            <person name="Petersen C."/>
        </authorList>
    </citation>
    <scope>NUCLEOTIDE SEQUENCE</scope>
    <source>
        <strain evidence="1">IBT 15450</strain>
    </source>
</reference>
<dbReference type="AlphaFoldDB" id="A0AAD6N324"/>
<name>A0AAD6N324_PENCN</name>
<protein>
    <submittedName>
        <fullName evidence="1">Uncharacterized protein</fullName>
    </submittedName>
</protein>
<reference evidence="1" key="1">
    <citation type="journal article" date="2023" name="IMA Fungus">
        <title>Comparative genomic study of the Penicillium genus elucidates a diverse pangenome and 15 lateral gene transfer events.</title>
        <authorList>
            <person name="Petersen C."/>
            <person name="Sorensen T."/>
            <person name="Nielsen M.R."/>
            <person name="Sondergaard T.E."/>
            <person name="Sorensen J.L."/>
            <person name="Fitzpatrick D.A."/>
            <person name="Frisvad J.C."/>
            <person name="Nielsen K.L."/>
        </authorList>
    </citation>
    <scope>NUCLEOTIDE SEQUENCE</scope>
    <source>
        <strain evidence="1">IBT 15450</strain>
    </source>
</reference>
<evidence type="ECO:0000313" key="2">
    <source>
        <dbReference type="Proteomes" id="UP001219568"/>
    </source>
</evidence>
<evidence type="ECO:0000313" key="1">
    <source>
        <dbReference type="EMBL" id="KAJ6026894.1"/>
    </source>
</evidence>
<comment type="caution">
    <text evidence="1">The sequence shown here is derived from an EMBL/GenBank/DDBJ whole genome shotgun (WGS) entry which is preliminary data.</text>
</comment>